<dbReference type="Gene3D" id="3.30.230.10">
    <property type="match status" value="1"/>
</dbReference>
<dbReference type="InterPro" id="IPR005225">
    <property type="entry name" value="Small_GTP-bd"/>
</dbReference>
<dbReference type="PROSITE" id="PS00301">
    <property type="entry name" value="G_TR_1"/>
    <property type="match status" value="1"/>
</dbReference>
<dbReference type="InterPro" id="IPR031157">
    <property type="entry name" value="G_TR_CS"/>
</dbReference>
<evidence type="ECO:0000256" key="3">
    <source>
        <dbReference type="ARBA" id="ARBA00023134"/>
    </source>
</evidence>
<dbReference type="Pfam" id="PF00009">
    <property type="entry name" value="GTP_EFTU"/>
    <property type="match status" value="1"/>
</dbReference>
<dbReference type="CDD" id="cd04168">
    <property type="entry name" value="TetM_like"/>
    <property type="match status" value="1"/>
</dbReference>
<feature type="domain" description="Tr-type G" evidence="5">
    <location>
        <begin position="1"/>
        <end position="246"/>
    </location>
</feature>
<evidence type="ECO:0000256" key="4">
    <source>
        <dbReference type="SAM" id="MobiDB-lite"/>
    </source>
</evidence>
<dbReference type="PROSITE" id="PS51722">
    <property type="entry name" value="G_TR_2"/>
    <property type="match status" value="1"/>
</dbReference>
<dbReference type="Pfam" id="PF00679">
    <property type="entry name" value="EFG_C"/>
    <property type="match status" value="1"/>
</dbReference>
<organism evidence="6 7">
    <name type="scientific">Streptosporangium lutulentum</name>
    <dbReference type="NCBI Taxonomy" id="1461250"/>
    <lineage>
        <taxon>Bacteria</taxon>
        <taxon>Bacillati</taxon>
        <taxon>Actinomycetota</taxon>
        <taxon>Actinomycetes</taxon>
        <taxon>Streptosporangiales</taxon>
        <taxon>Streptosporangiaceae</taxon>
        <taxon>Streptosporangium</taxon>
    </lineage>
</organism>
<dbReference type="SUPFAM" id="SSF50447">
    <property type="entry name" value="Translation proteins"/>
    <property type="match status" value="1"/>
</dbReference>
<gene>
    <name evidence="6" type="ORF">J2853_007176</name>
</gene>
<dbReference type="InterPro" id="IPR005517">
    <property type="entry name" value="Transl_elong_EFG/EF2_IV"/>
</dbReference>
<feature type="region of interest" description="Disordered" evidence="4">
    <location>
        <begin position="593"/>
        <end position="644"/>
    </location>
</feature>
<reference evidence="6 7" key="1">
    <citation type="submission" date="2023-07" db="EMBL/GenBank/DDBJ databases">
        <title>Sequencing the genomes of 1000 actinobacteria strains.</title>
        <authorList>
            <person name="Klenk H.-P."/>
        </authorList>
    </citation>
    <scope>NUCLEOTIDE SEQUENCE [LARGE SCALE GENOMIC DNA]</scope>
    <source>
        <strain evidence="6 7">DSM 46740</strain>
    </source>
</reference>
<dbReference type="Gene3D" id="3.40.50.300">
    <property type="entry name" value="P-loop containing nucleotide triphosphate hydrolases"/>
    <property type="match status" value="1"/>
</dbReference>
<dbReference type="InterPro" id="IPR027417">
    <property type="entry name" value="P-loop_NTPase"/>
</dbReference>
<dbReference type="InterPro" id="IPR035647">
    <property type="entry name" value="EFG_III/V"/>
</dbReference>
<protein>
    <submittedName>
        <fullName evidence="6">Ribosomal protection tetracycline resistance protein</fullName>
    </submittedName>
</protein>
<dbReference type="SUPFAM" id="SSF54211">
    <property type="entry name" value="Ribosomal protein S5 domain 2-like"/>
    <property type="match status" value="1"/>
</dbReference>
<dbReference type="SUPFAM" id="SSF54980">
    <property type="entry name" value="EF-G C-terminal domain-like"/>
    <property type="match status" value="2"/>
</dbReference>
<evidence type="ECO:0000259" key="5">
    <source>
        <dbReference type="PROSITE" id="PS51722"/>
    </source>
</evidence>
<dbReference type="InterPro" id="IPR000795">
    <property type="entry name" value="T_Tr_GTP-bd_dom"/>
</dbReference>
<dbReference type="RefSeq" id="WP_307565007.1">
    <property type="nucleotide sequence ID" value="NZ_JAUSQU010000001.1"/>
</dbReference>
<dbReference type="SUPFAM" id="SSF52540">
    <property type="entry name" value="P-loop containing nucleoside triphosphate hydrolases"/>
    <property type="match status" value="1"/>
</dbReference>
<evidence type="ECO:0000313" key="6">
    <source>
        <dbReference type="EMBL" id="MDP9847965.1"/>
    </source>
</evidence>
<dbReference type="NCBIfam" id="TIGR00231">
    <property type="entry name" value="small_GTP"/>
    <property type="match status" value="1"/>
</dbReference>
<dbReference type="InterPro" id="IPR000640">
    <property type="entry name" value="EFG_V-like"/>
</dbReference>
<dbReference type="PANTHER" id="PTHR43261">
    <property type="entry name" value="TRANSLATION ELONGATION FACTOR G-RELATED"/>
    <property type="match status" value="1"/>
</dbReference>
<dbReference type="PRINTS" id="PR00315">
    <property type="entry name" value="ELONGATNFCT"/>
</dbReference>
<dbReference type="EMBL" id="JAUSQU010000001">
    <property type="protein sequence ID" value="MDP9847965.1"/>
    <property type="molecule type" value="Genomic_DNA"/>
</dbReference>
<comment type="caution">
    <text evidence="6">The sequence shown here is derived from an EMBL/GenBank/DDBJ whole genome shotgun (WGS) entry which is preliminary data.</text>
</comment>
<name>A0ABT9QMI0_9ACTN</name>
<dbReference type="Proteomes" id="UP001225356">
    <property type="component" value="Unassembled WGS sequence"/>
</dbReference>
<evidence type="ECO:0000256" key="2">
    <source>
        <dbReference type="ARBA" id="ARBA00022917"/>
    </source>
</evidence>
<dbReference type="InterPro" id="IPR014721">
    <property type="entry name" value="Ribsml_uS5_D2-typ_fold_subgr"/>
</dbReference>
<keyword evidence="2" id="KW-0648">Protein biosynthesis</keyword>
<dbReference type="InterPro" id="IPR009000">
    <property type="entry name" value="Transl_B-barrel_sf"/>
</dbReference>
<evidence type="ECO:0000256" key="1">
    <source>
        <dbReference type="ARBA" id="ARBA00022741"/>
    </source>
</evidence>
<dbReference type="SMART" id="SM00889">
    <property type="entry name" value="EFG_IV"/>
    <property type="match status" value="1"/>
</dbReference>
<dbReference type="PRINTS" id="PR01037">
    <property type="entry name" value="TCRTETOQM"/>
</dbReference>
<dbReference type="PANTHER" id="PTHR43261:SF1">
    <property type="entry name" value="RIBOSOME-RELEASING FACTOR 2, MITOCHONDRIAL"/>
    <property type="match status" value="1"/>
</dbReference>
<keyword evidence="1" id="KW-0547">Nucleotide-binding</keyword>
<dbReference type="Gene3D" id="3.30.70.870">
    <property type="entry name" value="Elongation Factor G (Translational Gtpase), domain 3"/>
    <property type="match status" value="1"/>
</dbReference>
<keyword evidence="7" id="KW-1185">Reference proteome</keyword>
<accession>A0ABT9QMI0</accession>
<dbReference type="Pfam" id="PF03764">
    <property type="entry name" value="EFG_IV"/>
    <property type="match status" value="1"/>
</dbReference>
<keyword evidence="3" id="KW-0342">GTP-binding</keyword>
<proteinExistence type="predicted"/>
<evidence type="ECO:0000313" key="7">
    <source>
        <dbReference type="Proteomes" id="UP001225356"/>
    </source>
</evidence>
<sequence>MHVLNIGILAHVDAGKTSLTERLLFDTGAIDRLGSVDSGSTQTDSGAIERRRGITIRAAVASFTVGDLQVNLIDTPGHSDFIAEVERALGVLDGAVLVLSAVEGVQAQTRVLMKTLRRMRLPTIIMVNKIDRAGARQEEMLADIRRLLSPHVIAMNTFEDIATPAARTRPRPIEHAAEALAEHDERLLADLVDDRVPGPDTLRDLLRAQTAAGLTHPLFFGSAIGGQGVAELLDGITRLLPAAPPPGGEPRGTVFAVERGEDGQKVAYFRLFGGELHPRRLLTLHRPDGEYTGRVTALRTVGATPAITKVWGLSGVRVGDRVGAVPAPAERPHFARPSLETLVRPRHRPEAARLHAALACLADQDPLIQTRTVESEGVSVLLYGEVQKEVIAQTLRDDFGVEAVFEESRLVYQERPRGGAEAITEIDRRGPNDFHATVGLRVEPGPGITFRREVDLGSLPHAFHRAIEDSVHQALRRGPYGWQITDCAVTLTRTGYIAPLTTAADFRGLVPLVLQRALREAGTTVFEPCHTFELEVPHEALSPATTLLAGLGARLTETSGRQTWLIRGEIPTRSVHEAERRIRGLSHGEGVWWSQPLGDRPVTGPPPTRDFGVTAASPPVHAGVRGRDPSGRYPGVRGVSGASR</sequence>
<dbReference type="InterPro" id="IPR020568">
    <property type="entry name" value="Ribosomal_Su5_D2-typ_SF"/>
</dbReference>